<dbReference type="Pfam" id="PF13952">
    <property type="entry name" value="DUF4216"/>
    <property type="match status" value="1"/>
</dbReference>
<dbReference type="InterPro" id="IPR025312">
    <property type="entry name" value="DUF4216"/>
</dbReference>
<keyword evidence="4" id="KW-1185">Reference proteome</keyword>
<dbReference type="Proteomes" id="UP001371456">
    <property type="component" value="Unassembled WGS sequence"/>
</dbReference>
<evidence type="ECO:0000313" key="4">
    <source>
        <dbReference type="Proteomes" id="UP001371456"/>
    </source>
</evidence>
<sequence>MCSKTEDSLRWHEEERSKEGRLRHPTDGLSWKDFDRLHPDFVLDCRNNISGKTKDYVKSRYDLKDMGIRKNLPPKDTEDNKRAKFAKVCFSMTNGDKSIFCAVLKIAKLPDGSASNISREHEQEVNNQSRRSKWSKAKNHCQNFSQWFETRALEEDVPNLIKQLSRGPNFVVERYSGYLINGYRFHVRQRDARRKTQNSGVTVVASTTSFASSKDKNLIATYLTYYGKIVDIVELYYYDHFKVLLFKGYWYEVENDTYGLTYVYFNKRYSQEEPFVLGSQVHQCFYVQDLYDQDRHYVMKTIPRDLFNMGKENKEIKKSGKNESISNAKERGSESKQSSKSIEESGFDMQYRSSAELANKLNIKREQLANEHNDRAKKE</sequence>
<name>A0AAN8YMS9_SOLBU</name>
<proteinExistence type="predicted"/>
<accession>A0AAN8YMS9</accession>
<feature type="region of interest" description="Disordered" evidence="1">
    <location>
        <begin position="317"/>
        <end position="350"/>
    </location>
</feature>
<dbReference type="PANTHER" id="PTHR48258">
    <property type="entry name" value="DUF4218 DOMAIN-CONTAINING PROTEIN-RELATED"/>
    <property type="match status" value="1"/>
</dbReference>
<feature type="domain" description="DUF4216" evidence="2">
    <location>
        <begin position="234"/>
        <end position="294"/>
    </location>
</feature>
<dbReference type="EMBL" id="JBANQN010000001">
    <property type="protein sequence ID" value="KAK6803203.1"/>
    <property type="molecule type" value="Genomic_DNA"/>
</dbReference>
<organism evidence="3 4">
    <name type="scientific">Solanum bulbocastanum</name>
    <name type="common">Wild potato</name>
    <dbReference type="NCBI Taxonomy" id="147425"/>
    <lineage>
        <taxon>Eukaryota</taxon>
        <taxon>Viridiplantae</taxon>
        <taxon>Streptophyta</taxon>
        <taxon>Embryophyta</taxon>
        <taxon>Tracheophyta</taxon>
        <taxon>Spermatophyta</taxon>
        <taxon>Magnoliopsida</taxon>
        <taxon>eudicotyledons</taxon>
        <taxon>Gunneridae</taxon>
        <taxon>Pentapetalae</taxon>
        <taxon>asterids</taxon>
        <taxon>lamiids</taxon>
        <taxon>Solanales</taxon>
        <taxon>Solanaceae</taxon>
        <taxon>Solanoideae</taxon>
        <taxon>Solaneae</taxon>
        <taxon>Solanum</taxon>
    </lineage>
</organism>
<comment type="caution">
    <text evidence="3">The sequence shown here is derived from an EMBL/GenBank/DDBJ whole genome shotgun (WGS) entry which is preliminary data.</text>
</comment>
<evidence type="ECO:0000256" key="1">
    <source>
        <dbReference type="SAM" id="MobiDB-lite"/>
    </source>
</evidence>
<dbReference type="AlphaFoldDB" id="A0AAN8YMS9"/>
<dbReference type="PANTHER" id="PTHR48258:SF8">
    <property type="entry name" value="DUF4216 DOMAIN-CONTAINING PROTEIN"/>
    <property type="match status" value="1"/>
</dbReference>
<protein>
    <recommendedName>
        <fullName evidence="2">DUF4216 domain-containing protein</fullName>
    </recommendedName>
</protein>
<feature type="region of interest" description="Disordered" evidence="1">
    <location>
        <begin position="1"/>
        <end position="25"/>
    </location>
</feature>
<gene>
    <name evidence="3" type="ORF">RDI58_000987</name>
</gene>
<evidence type="ECO:0000313" key="3">
    <source>
        <dbReference type="EMBL" id="KAK6803203.1"/>
    </source>
</evidence>
<evidence type="ECO:0000259" key="2">
    <source>
        <dbReference type="Pfam" id="PF13952"/>
    </source>
</evidence>
<reference evidence="3 4" key="1">
    <citation type="submission" date="2024-02" db="EMBL/GenBank/DDBJ databases">
        <title>de novo genome assembly of Solanum bulbocastanum strain 11H21.</title>
        <authorList>
            <person name="Hosaka A.J."/>
        </authorList>
    </citation>
    <scope>NUCLEOTIDE SEQUENCE [LARGE SCALE GENOMIC DNA]</scope>
    <source>
        <tissue evidence="3">Young leaves</tissue>
    </source>
</reference>
<feature type="region of interest" description="Disordered" evidence="1">
    <location>
        <begin position="117"/>
        <end position="136"/>
    </location>
</feature>